<reference evidence="2" key="2">
    <citation type="submission" date="2022-01" db="EMBL/GenBank/DDBJ databases">
        <authorList>
            <person name="Yamashiro T."/>
            <person name="Shiraishi A."/>
            <person name="Satake H."/>
            <person name="Nakayama K."/>
        </authorList>
    </citation>
    <scope>NUCLEOTIDE SEQUENCE</scope>
</reference>
<name>A0ABQ4YS48_9ASTR</name>
<evidence type="ECO:0000313" key="3">
    <source>
        <dbReference type="Proteomes" id="UP001151760"/>
    </source>
</evidence>
<feature type="non-terminal residue" evidence="2">
    <location>
        <position position="1"/>
    </location>
</feature>
<dbReference type="Proteomes" id="UP001151760">
    <property type="component" value="Unassembled WGS sequence"/>
</dbReference>
<evidence type="ECO:0000313" key="2">
    <source>
        <dbReference type="EMBL" id="GJS79732.1"/>
    </source>
</evidence>
<dbReference type="Pfam" id="PF14223">
    <property type="entry name" value="Retrotran_gag_2"/>
    <property type="match status" value="1"/>
</dbReference>
<comment type="caution">
    <text evidence="2">The sequence shown here is derived from an EMBL/GenBank/DDBJ whole genome shotgun (WGS) entry which is preliminary data.</text>
</comment>
<keyword evidence="3" id="KW-1185">Reference proteome</keyword>
<feature type="coiled-coil region" evidence="1">
    <location>
        <begin position="146"/>
        <end position="173"/>
    </location>
</feature>
<proteinExistence type="predicted"/>
<sequence length="356" mass="41216">DDDTLWKLQRYMHDPLKWRLYDTCGVHHVSTERGHDIFMLVEKDYPLTRALMTVMLANKLQVDESSEMANELLRKIFYQLMRIEQYFLREVILNGNKVLKRKIGEVKQEYEPTTGEEKYDRRNEMKARGTLLMALPNKDQLKFHSYKDAKLLMEAIEKRLQKLISQLEIQGETISQEDMNLKLLRSLPSEWKPHALIWWNKVEIKTISLDDLYNNLKIYELELKDSTNTSQNSQNVAFMSSNSTNSNTNRNEADNTAYGVSAAHTQSNLTFRDNLSDAVICAFLLGDSSRGQKEYQPTNFALMAYKSSGSSSNSNSEVDSCSKSCVKAYVTLKEQYDSFSSDYKKSSFNKYLIKQS</sequence>
<accession>A0ABQ4YS48</accession>
<evidence type="ECO:0000256" key="1">
    <source>
        <dbReference type="SAM" id="Coils"/>
    </source>
</evidence>
<keyword evidence="1" id="KW-0175">Coiled coil</keyword>
<protein>
    <submittedName>
        <fullName evidence="2">Uncharacterized protein</fullName>
    </submittedName>
</protein>
<dbReference type="EMBL" id="BQNB010010618">
    <property type="protein sequence ID" value="GJS79732.1"/>
    <property type="molecule type" value="Genomic_DNA"/>
</dbReference>
<gene>
    <name evidence="2" type="ORF">Tco_0729613</name>
</gene>
<organism evidence="2 3">
    <name type="scientific">Tanacetum coccineum</name>
    <dbReference type="NCBI Taxonomy" id="301880"/>
    <lineage>
        <taxon>Eukaryota</taxon>
        <taxon>Viridiplantae</taxon>
        <taxon>Streptophyta</taxon>
        <taxon>Embryophyta</taxon>
        <taxon>Tracheophyta</taxon>
        <taxon>Spermatophyta</taxon>
        <taxon>Magnoliopsida</taxon>
        <taxon>eudicotyledons</taxon>
        <taxon>Gunneridae</taxon>
        <taxon>Pentapetalae</taxon>
        <taxon>asterids</taxon>
        <taxon>campanulids</taxon>
        <taxon>Asterales</taxon>
        <taxon>Asteraceae</taxon>
        <taxon>Asteroideae</taxon>
        <taxon>Anthemideae</taxon>
        <taxon>Anthemidinae</taxon>
        <taxon>Tanacetum</taxon>
    </lineage>
</organism>
<reference evidence="2" key="1">
    <citation type="journal article" date="2022" name="Int. J. Mol. Sci.">
        <title>Draft Genome of Tanacetum Coccineum: Genomic Comparison of Closely Related Tanacetum-Family Plants.</title>
        <authorList>
            <person name="Yamashiro T."/>
            <person name="Shiraishi A."/>
            <person name="Nakayama K."/>
            <person name="Satake H."/>
        </authorList>
    </citation>
    <scope>NUCLEOTIDE SEQUENCE</scope>
</reference>